<dbReference type="InterPro" id="IPR006439">
    <property type="entry name" value="HAD-SF_hydro_IA"/>
</dbReference>
<dbReference type="InterPro" id="IPR051540">
    <property type="entry name" value="S-2-haloacid_dehalogenase"/>
</dbReference>
<dbReference type="PANTHER" id="PTHR43316:SF3">
    <property type="entry name" value="HALOACID DEHALOGENASE, TYPE II (AFU_ORTHOLOGUE AFUA_2G07750)-RELATED"/>
    <property type="match status" value="1"/>
</dbReference>
<evidence type="ECO:0000313" key="2">
    <source>
        <dbReference type="EMBL" id="MCX7570627.1"/>
    </source>
</evidence>
<organism evidence="2 3">
    <name type="scientific">Tumebacillus lacus</name>
    <dbReference type="NCBI Taxonomy" id="2995335"/>
    <lineage>
        <taxon>Bacteria</taxon>
        <taxon>Bacillati</taxon>
        <taxon>Bacillota</taxon>
        <taxon>Bacilli</taxon>
        <taxon>Bacillales</taxon>
        <taxon>Alicyclobacillaceae</taxon>
        <taxon>Tumebacillus</taxon>
    </lineage>
</organism>
<keyword evidence="1 2" id="KW-0378">Hydrolase</keyword>
<name>A0ABT3X3S5_9BACL</name>
<dbReference type="Proteomes" id="UP001208017">
    <property type="component" value="Unassembled WGS sequence"/>
</dbReference>
<dbReference type="Pfam" id="PF00702">
    <property type="entry name" value="Hydrolase"/>
    <property type="match status" value="1"/>
</dbReference>
<dbReference type="Gene3D" id="3.40.50.1000">
    <property type="entry name" value="HAD superfamily/HAD-like"/>
    <property type="match status" value="1"/>
</dbReference>
<gene>
    <name evidence="2" type="ORF">OS242_11690</name>
</gene>
<dbReference type="SFLD" id="SFLDG01129">
    <property type="entry name" value="C1.5:_HAD__Beta-PGM__Phosphata"/>
    <property type="match status" value="1"/>
</dbReference>
<dbReference type="CDD" id="cd01427">
    <property type="entry name" value="HAD_like"/>
    <property type="match status" value="1"/>
</dbReference>
<keyword evidence="3" id="KW-1185">Reference proteome</keyword>
<reference evidence="2 3" key="1">
    <citation type="submission" date="2022-11" db="EMBL/GenBank/DDBJ databases">
        <title>Study of microbial diversity in lake waters.</title>
        <authorList>
            <person name="Zhang J."/>
        </authorList>
    </citation>
    <scope>NUCLEOTIDE SEQUENCE [LARGE SCALE GENOMIC DNA]</scope>
    <source>
        <strain evidence="2 3">DT12</strain>
    </source>
</reference>
<protein>
    <submittedName>
        <fullName evidence="2">HAD family hydrolase</fullName>
    </submittedName>
</protein>
<evidence type="ECO:0000256" key="1">
    <source>
        <dbReference type="ARBA" id="ARBA00022801"/>
    </source>
</evidence>
<evidence type="ECO:0000313" key="3">
    <source>
        <dbReference type="Proteomes" id="UP001208017"/>
    </source>
</evidence>
<dbReference type="SUPFAM" id="SSF56784">
    <property type="entry name" value="HAD-like"/>
    <property type="match status" value="1"/>
</dbReference>
<accession>A0ABT3X3S5</accession>
<dbReference type="SFLD" id="SFLDS00003">
    <property type="entry name" value="Haloacid_Dehalogenase"/>
    <property type="match status" value="1"/>
</dbReference>
<dbReference type="NCBIfam" id="TIGR01549">
    <property type="entry name" value="HAD-SF-IA-v1"/>
    <property type="match status" value="1"/>
</dbReference>
<comment type="caution">
    <text evidence="2">The sequence shown here is derived from an EMBL/GenBank/DDBJ whole genome shotgun (WGS) entry which is preliminary data.</text>
</comment>
<dbReference type="RefSeq" id="WP_267151875.1">
    <property type="nucleotide sequence ID" value="NZ_JAPMLT010000005.1"/>
</dbReference>
<sequence length="247" mass="28031">MSTVTTLLFDLDGTLLPMDNDTFTKGYFKKLIPHVAHLMAPEPFIAQLWRSTEAMVKNDDPSLTNEAVFKKHFLEAVNAREEDFFPLVEQFYAGEFGELSHLSEPTPLAREIVQAAVDKGYRVVLATNPLFPRPATEHRMRWAGVDGLPFELVTTYENSHFCKPNPNYYLEIVQKIGVTPESCLMIGNDAFEDLIAGKIGMETYWVTDCAIQEKAETSGKEQLPFDHQGTLQDLLRYIREELPALRS</sequence>
<dbReference type="EMBL" id="JAPMLT010000005">
    <property type="protein sequence ID" value="MCX7570627.1"/>
    <property type="molecule type" value="Genomic_DNA"/>
</dbReference>
<dbReference type="PRINTS" id="PR00413">
    <property type="entry name" value="HADHALOGNASE"/>
</dbReference>
<dbReference type="InterPro" id="IPR023214">
    <property type="entry name" value="HAD_sf"/>
</dbReference>
<dbReference type="GO" id="GO:0016787">
    <property type="term" value="F:hydrolase activity"/>
    <property type="evidence" value="ECO:0007669"/>
    <property type="project" value="UniProtKB-KW"/>
</dbReference>
<dbReference type="PANTHER" id="PTHR43316">
    <property type="entry name" value="HYDROLASE, HALOACID DELAHOGENASE-RELATED"/>
    <property type="match status" value="1"/>
</dbReference>
<proteinExistence type="predicted"/>
<dbReference type="InterPro" id="IPR036412">
    <property type="entry name" value="HAD-like_sf"/>
</dbReference>